<organism evidence="1 2">
    <name type="scientific">Lactuca sativa</name>
    <name type="common">Garden lettuce</name>
    <dbReference type="NCBI Taxonomy" id="4236"/>
    <lineage>
        <taxon>Eukaryota</taxon>
        <taxon>Viridiplantae</taxon>
        <taxon>Streptophyta</taxon>
        <taxon>Embryophyta</taxon>
        <taxon>Tracheophyta</taxon>
        <taxon>Spermatophyta</taxon>
        <taxon>Magnoliopsida</taxon>
        <taxon>eudicotyledons</taxon>
        <taxon>Gunneridae</taxon>
        <taxon>Pentapetalae</taxon>
        <taxon>asterids</taxon>
        <taxon>campanulids</taxon>
        <taxon>Asterales</taxon>
        <taxon>Asteraceae</taxon>
        <taxon>Cichorioideae</taxon>
        <taxon>Cichorieae</taxon>
        <taxon>Lactucinae</taxon>
        <taxon>Lactuca</taxon>
    </lineage>
</organism>
<dbReference type="AlphaFoldDB" id="A0A9R1WW64"/>
<sequence length="292" mass="34108">MNLRRSGSRLSMHSIWKINDGSMICSNYMKMDTCLLLHLMMNYNITIQKQRNTQKELDHETKKGKNMLQKFIQVHCFMKYINKSTKVPGTAITNLLEQKMDGTNDVKCTSKHFNHFRTLCRHAFNIIMKHGIKEITEQYIENHWRKDVISRYYHFGRHETVKLTDLSIKHTTTLKHVRKNKDKIDLFVKKTKSMLKEYENNLTNELQKNRTNVEVVGKLMCISIPKDIDINVPNVKSNKESGKKNRIQSETEIANKYSNKQTRTCSRCGERAPHNLCTCPIKLAAEQSSKAT</sequence>
<gene>
    <name evidence="1" type="ORF">LSAT_V11C800427180</name>
</gene>
<dbReference type="PANTHER" id="PTHR47718:SF12">
    <property type="entry name" value="PROTEIN FAR1-RELATED SEQUENCE"/>
    <property type="match status" value="1"/>
</dbReference>
<accession>A0A9R1WW64</accession>
<dbReference type="PANTHER" id="PTHR47718">
    <property type="entry name" value="OS01G0519700 PROTEIN"/>
    <property type="match status" value="1"/>
</dbReference>
<evidence type="ECO:0000313" key="2">
    <source>
        <dbReference type="Proteomes" id="UP000235145"/>
    </source>
</evidence>
<protein>
    <recommendedName>
        <fullName evidence="3">Protein FAR1-RELATED SEQUENCE</fullName>
    </recommendedName>
</protein>
<name>A0A9R1WW64_LACSA</name>
<dbReference type="Proteomes" id="UP000235145">
    <property type="component" value="Unassembled WGS sequence"/>
</dbReference>
<dbReference type="EMBL" id="NBSK02000008">
    <property type="protein sequence ID" value="KAJ0191260.1"/>
    <property type="molecule type" value="Genomic_DNA"/>
</dbReference>
<evidence type="ECO:0008006" key="3">
    <source>
        <dbReference type="Google" id="ProtNLM"/>
    </source>
</evidence>
<comment type="caution">
    <text evidence="1">The sequence shown here is derived from an EMBL/GenBank/DDBJ whole genome shotgun (WGS) entry which is preliminary data.</text>
</comment>
<evidence type="ECO:0000313" key="1">
    <source>
        <dbReference type="EMBL" id="KAJ0191260.1"/>
    </source>
</evidence>
<proteinExistence type="predicted"/>
<keyword evidence="2" id="KW-1185">Reference proteome</keyword>
<reference evidence="1 2" key="1">
    <citation type="journal article" date="2017" name="Nat. Commun.">
        <title>Genome assembly with in vitro proximity ligation data and whole-genome triplication in lettuce.</title>
        <authorList>
            <person name="Reyes-Chin-Wo S."/>
            <person name="Wang Z."/>
            <person name="Yang X."/>
            <person name="Kozik A."/>
            <person name="Arikit S."/>
            <person name="Song C."/>
            <person name="Xia L."/>
            <person name="Froenicke L."/>
            <person name="Lavelle D.O."/>
            <person name="Truco M.J."/>
            <person name="Xia R."/>
            <person name="Zhu S."/>
            <person name="Xu C."/>
            <person name="Xu H."/>
            <person name="Xu X."/>
            <person name="Cox K."/>
            <person name="Korf I."/>
            <person name="Meyers B.C."/>
            <person name="Michelmore R.W."/>
        </authorList>
    </citation>
    <scope>NUCLEOTIDE SEQUENCE [LARGE SCALE GENOMIC DNA]</scope>
    <source>
        <strain evidence="2">cv. Salinas</strain>
        <tissue evidence="1">Seedlings</tissue>
    </source>
</reference>